<evidence type="ECO:0000313" key="1">
    <source>
        <dbReference type="EMBL" id="PWH85379.1"/>
    </source>
</evidence>
<dbReference type="InterPro" id="IPR051200">
    <property type="entry name" value="Host-pathogen_enzymatic-act"/>
</dbReference>
<keyword evidence="2" id="KW-1185">Reference proteome</keyword>
<comment type="caution">
    <text evidence="1">The sequence shown here is derived from an EMBL/GenBank/DDBJ whole genome shotgun (WGS) entry which is preliminary data.</text>
</comment>
<dbReference type="RefSeq" id="WP_109359459.1">
    <property type="nucleotide sequence ID" value="NZ_QFRJ01000006.1"/>
</dbReference>
<evidence type="ECO:0000313" key="2">
    <source>
        <dbReference type="Proteomes" id="UP000245370"/>
    </source>
</evidence>
<dbReference type="InterPro" id="IPR015943">
    <property type="entry name" value="WD40/YVTN_repeat-like_dom_sf"/>
</dbReference>
<dbReference type="SUPFAM" id="SSF51004">
    <property type="entry name" value="C-terminal (heme d1) domain of cytochrome cd1-nitrite reductase"/>
    <property type="match status" value="1"/>
</dbReference>
<proteinExistence type="predicted"/>
<protein>
    <recommendedName>
        <fullName evidence="3">YncE family protein</fullName>
    </recommendedName>
</protein>
<reference evidence="1 2" key="1">
    <citation type="submission" date="2018-05" db="EMBL/GenBank/DDBJ databases">
        <title>Brumimicrobium oceani sp. nov., isolated from coastal sediment.</title>
        <authorList>
            <person name="Kou Y."/>
        </authorList>
    </citation>
    <scope>NUCLEOTIDE SEQUENCE [LARGE SCALE GENOMIC DNA]</scope>
    <source>
        <strain evidence="1 2">C305</strain>
    </source>
</reference>
<dbReference type="Proteomes" id="UP000245370">
    <property type="component" value="Unassembled WGS sequence"/>
</dbReference>
<dbReference type="InterPro" id="IPR011048">
    <property type="entry name" value="Haem_d1_sf"/>
</dbReference>
<organism evidence="1 2">
    <name type="scientific">Brumimicrobium oceani</name>
    <dbReference type="NCBI Taxonomy" id="2100725"/>
    <lineage>
        <taxon>Bacteria</taxon>
        <taxon>Pseudomonadati</taxon>
        <taxon>Bacteroidota</taxon>
        <taxon>Flavobacteriia</taxon>
        <taxon>Flavobacteriales</taxon>
        <taxon>Crocinitomicaceae</taxon>
        <taxon>Brumimicrobium</taxon>
    </lineage>
</organism>
<dbReference type="OrthoDB" id="792648at2"/>
<dbReference type="EMBL" id="QFRJ01000006">
    <property type="protein sequence ID" value="PWH85379.1"/>
    <property type="molecule type" value="Genomic_DNA"/>
</dbReference>
<evidence type="ECO:0008006" key="3">
    <source>
        <dbReference type="Google" id="ProtNLM"/>
    </source>
</evidence>
<name>A0A2U2XC48_9FLAO</name>
<dbReference type="InterPro" id="IPR031815">
    <property type="entry name" value="DUF5074"/>
</dbReference>
<dbReference type="Pfam" id="PF16819">
    <property type="entry name" value="DUF5074"/>
    <property type="match status" value="1"/>
</dbReference>
<reference evidence="1 2" key="2">
    <citation type="submission" date="2018-05" db="EMBL/GenBank/DDBJ databases">
        <authorList>
            <person name="Lanie J.A."/>
            <person name="Ng W.-L."/>
            <person name="Kazmierczak K.M."/>
            <person name="Andrzejewski T.M."/>
            <person name="Davidsen T.M."/>
            <person name="Wayne K.J."/>
            <person name="Tettelin H."/>
            <person name="Glass J.I."/>
            <person name="Rusch D."/>
            <person name="Podicherti R."/>
            <person name="Tsui H.-C.T."/>
            <person name="Winkler M.E."/>
        </authorList>
    </citation>
    <scope>NUCLEOTIDE SEQUENCE [LARGE SCALE GENOMIC DNA]</scope>
    <source>
        <strain evidence="1 2">C305</strain>
    </source>
</reference>
<gene>
    <name evidence="1" type="ORF">DIT68_08940</name>
</gene>
<dbReference type="PANTHER" id="PTHR47197">
    <property type="entry name" value="PROTEIN NIRF"/>
    <property type="match status" value="1"/>
</dbReference>
<dbReference type="PROSITE" id="PS51257">
    <property type="entry name" value="PROKAR_LIPOPROTEIN"/>
    <property type="match status" value="1"/>
</dbReference>
<accession>A0A2U2XC48</accession>
<dbReference type="AlphaFoldDB" id="A0A2U2XC48"/>
<sequence>MNSIKYFLITLLFLVSCKKETVEDIPMANSLENGILVLNEGLFQHNNSSLSWVNLATNEAKHEVFLNKNSRPLGDTGNDMIAYGGKIYIAVTGSSTLEVLDRKTLQSIKQIQFNYNNQSQEPRNISFHEGNVFVSSFDGYVSVIDTTALKIQQRIKVGRNPEGLCIQNQSLYVANSGGLDFQNVDTTVFEIDLNSMSVVDTFVVGANPGDMISDDFNNVYVVKRGNYSSDPSELIRINTMDQTVSNLGIPVSTLSKRGNLMYLSYFNHNTASSEVSIFDCSTQSLIDPSFIDNQEITTLYGVEAFKENQIICLDAMSFTNTGYLRFFNQFGNQTKSIQVGLNPNSILHYE</sequence>
<dbReference type="PANTHER" id="PTHR47197:SF3">
    <property type="entry name" value="DIHYDRO-HEME D1 DEHYDROGENASE"/>
    <property type="match status" value="1"/>
</dbReference>
<dbReference type="Gene3D" id="2.130.10.10">
    <property type="entry name" value="YVTN repeat-like/Quinoprotein amine dehydrogenase"/>
    <property type="match status" value="1"/>
</dbReference>